<dbReference type="GeneID" id="59237585"/>
<keyword evidence="6 8" id="KW-0547">Nucleotide-binding</keyword>
<dbReference type="InterPro" id="IPR003117">
    <property type="entry name" value="cAMP_dep_PK_reg_su_I/II_a/b"/>
</dbReference>
<evidence type="ECO:0000256" key="4">
    <source>
        <dbReference type="ARBA" id="ARBA00022566"/>
    </source>
</evidence>
<accession>A0A7H9B688</accession>
<dbReference type="CDD" id="cd00038">
    <property type="entry name" value="CAP_ED"/>
    <property type="match status" value="2"/>
</dbReference>
<dbReference type="GO" id="GO:0005829">
    <property type="term" value="C:cytosol"/>
    <property type="evidence" value="ECO:0007669"/>
    <property type="project" value="TreeGrafter"/>
</dbReference>
<keyword evidence="13" id="KW-1185">Reference proteome</keyword>
<dbReference type="KEGG" id="zmk:HG535_0F03370"/>
<keyword evidence="4 8" id="KW-0116">cAMP-binding</keyword>
<dbReference type="PIRSF" id="PIRSF000548">
    <property type="entry name" value="PK_regulatory"/>
    <property type="match status" value="1"/>
</dbReference>
<evidence type="ECO:0000256" key="9">
    <source>
        <dbReference type="PIRSR" id="PIRSR000548-1"/>
    </source>
</evidence>
<feature type="binding site" evidence="9">
    <location>
        <position position="313"/>
    </location>
    <ligand>
        <name>3',5'-cyclic AMP</name>
        <dbReference type="ChEBI" id="CHEBI:58165"/>
        <label>1</label>
    </ligand>
</feature>
<evidence type="ECO:0000256" key="2">
    <source>
        <dbReference type="ARBA" id="ARBA00020355"/>
    </source>
</evidence>
<reference evidence="12 13" key="1">
    <citation type="submission" date="2020-07" db="EMBL/GenBank/DDBJ databases">
        <title>The yeast mating-type switching endonuclease HO is a domesticated member of an unorthodox homing genetic element family.</title>
        <authorList>
            <person name="Coughlan A.Y."/>
            <person name="Lombardi L."/>
            <person name="Braun-Galleani S."/>
            <person name="Martos A.R."/>
            <person name="Galeote V."/>
            <person name="Bigey F."/>
            <person name="Dequin S."/>
            <person name="Byrne K.P."/>
            <person name="Wolfe K.H."/>
        </authorList>
    </citation>
    <scope>NUCLEOTIDE SEQUENCE [LARGE SCALE GENOMIC DNA]</scope>
    <source>
        <strain evidence="12 13">NRRL Y-6702</strain>
    </source>
</reference>
<dbReference type="SMART" id="SM00394">
    <property type="entry name" value="RIIa"/>
    <property type="match status" value="1"/>
</dbReference>
<sequence length="477" mass="52645">MPLAADQQVEYDLYQKEVERQSPADILQFSANYFNKRLEQQRYFTKQQESFASSRGIDLFSKPSRHESVVAASSSFGAKGVEDKDVQFKLPFVDQDPHAPRDEHITSPASMGMSGGNALKEEDSTSVSGIGSGSGTGSGASSGADLGSGLFKGNFNVGKEASGRVKSPLDPHSGKHSSDRKNIVNHQPLPLRFNAERRTSVSGETFQPDNLDDWTPEHYSEKTQEQLTRLAKSIGKNFLFSKLDPDSKTLVINSLEEKNIKAGTQIIRQGDEGDYFYVVEEGTVEFFVDNKKISSSGPGSSFGELALMYNHPRVATVMASTDCILWALDRITFRKILLGSSFKKRLMYDELLKIIPILTSLTTYDRAKLADALDTEYYEPGQVIIKQGDRGENFYLIEYGECDVSKAGEGIVAHLKAHDYFGEVALLNDLPRQATVTARTKTKVATLGKSGFQRLLGPVVDVLKLNDPTKKSHESTK</sequence>
<keyword evidence="5" id="KW-0677">Repeat</keyword>
<dbReference type="InterPro" id="IPR012198">
    <property type="entry name" value="cAMP_dep_PK_reg_su"/>
</dbReference>
<dbReference type="PROSITE" id="PS50042">
    <property type="entry name" value="CNMP_BINDING_3"/>
    <property type="match status" value="2"/>
</dbReference>
<dbReference type="Pfam" id="PF02197">
    <property type="entry name" value="RIIa"/>
    <property type="match status" value="1"/>
</dbReference>
<dbReference type="InterPro" id="IPR018488">
    <property type="entry name" value="cNMP-bd_CS"/>
</dbReference>
<feature type="binding site" evidence="9">
    <location>
        <position position="423"/>
    </location>
    <ligand>
        <name>3',5'-cyclic AMP</name>
        <dbReference type="ChEBI" id="CHEBI:58165"/>
        <label>2</label>
    </ligand>
</feature>
<dbReference type="SUPFAM" id="SSF51206">
    <property type="entry name" value="cAMP-binding domain-like"/>
    <property type="match status" value="2"/>
</dbReference>
<evidence type="ECO:0000256" key="8">
    <source>
        <dbReference type="PIRNR" id="PIRNR000548"/>
    </source>
</evidence>
<dbReference type="PROSITE" id="PS00889">
    <property type="entry name" value="CNMP_BINDING_2"/>
    <property type="match status" value="1"/>
</dbReference>
<dbReference type="EMBL" id="CP058609">
    <property type="protein sequence ID" value="QLG73826.1"/>
    <property type="molecule type" value="Genomic_DNA"/>
</dbReference>
<dbReference type="GO" id="GO:0034236">
    <property type="term" value="F:protein kinase A catalytic subunit binding"/>
    <property type="evidence" value="ECO:0007669"/>
    <property type="project" value="TreeGrafter"/>
</dbReference>
<feature type="binding site" evidence="9">
    <location>
        <position position="304"/>
    </location>
    <ligand>
        <name>3',5'-cyclic AMP</name>
        <dbReference type="ChEBI" id="CHEBI:58165"/>
        <label>1</label>
    </ligand>
</feature>
<dbReference type="SMART" id="SM00100">
    <property type="entry name" value="cNMP"/>
    <property type="match status" value="2"/>
</dbReference>
<dbReference type="FunFam" id="2.60.120.10:FF:000039">
    <property type="entry name" value="cAMP-dependent protein kinase regulatory subunit"/>
    <property type="match status" value="1"/>
</dbReference>
<protein>
    <recommendedName>
        <fullName evidence="2 8">cAMP-dependent protein kinase regulatory subunit</fullName>
    </recommendedName>
</protein>
<name>A0A7H9B688_ZYGMR</name>
<evidence type="ECO:0000256" key="5">
    <source>
        <dbReference type="ARBA" id="ARBA00022737"/>
    </source>
</evidence>
<dbReference type="Gene3D" id="1.20.890.10">
    <property type="entry name" value="cAMP-dependent protein kinase regulatory subunit, dimerization-anchoring domain"/>
    <property type="match status" value="1"/>
</dbReference>
<keyword evidence="7 8" id="KW-0114">cAMP</keyword>
<dbReference type="GO" id="GO:0004862">
    <property type="term" value="F:cAMP-dependent protein kinase inhibitor activity"/>
    <property type="evidence" value="ECO:0007669"/>
    <property type="project" value="TreeGrafter"/>
</dbReference>
<dbReference type="PRINTS" id="PR00103">
    <property type="entry name" value="CAMPKINASE"/>
</dbReference>
<dbReference type="PROSITE" id="PS00888">
    <property type="entry name" value="CNMP_BINDING_1"/>
    <property type="match status" value="2"/>
</dbReference>
<feature type="domain" description="Cyclic nucleotide-binding" evidence="11">
    <location>
        <begin position="239"/>
        <end position="354"/>
    </location>
</feature>
<dbReference type="InterPro" id="IPR000595">
    <property type="entry name" value="cNMP-bd_dom"/>
</dbReference>
<dbReference type="Gene3D" id="2.60.120.10">
    <property type="entry name" value="Jelly Rolls"/>
    <property type="match status" value="2"/>
</dbReference>
<dbReference type="Proteomes" id="UP000509704">
    <property type="component" value="Chromosome 6"/>
</dbReference>
<dbReference type="CDD" id="cd12098">
    <property type="entry name" value="DD_R_ScPKA-like"/>
    <property type="match status" value="1"/>
</dbReference>
<evidence type="ECO:0000256" key="7">
    <source>
        <dbReference type="ARBA" id="ARBA00023149"/>
    </source>
</evidence>
<feature type="region of interest" description="Disordered" evidence="10">
    <location>
        <begin position="94"/>
        <end position="142"/>
    </location>
</feature>
<feature type="compositionally biased region" description="Basic and acidic residues" evidence="10">
    <location>
        <begin position="161"/>
        <end position="182"/>
    </location>
</feature>
<dbReference type="PANTHER" id="PTHR11635">
    <property type="entry name" value="CAMP-DEPENDENT PROTEIN KINASE REGULATORY CHAIN"/>
    <property type="match status" value="1"/>
</dbReference>
<feature type="domain" description="Cyclic nucleotide-binding" evidence="11">
    <location>
        <begin position="357"/>
        <end position="464"/>
    </location>
</feature>
<comment type="similarity">
    <text evidence="1 8">Belongs to the cAMP-dependent kinase regulatory chain family.</text>
</comment>
<evidence type="ECO:0000256" key="1">
    <source>
        <dbReference type="ARBA" id="ARBA00005753"/>
    </source>
</evidence>
<dbReference type="RefSeq" id="XP_037145552.1">
    <property type="nucleotide sequence ID" value="XM_037289657.1"/>
</dbReference>
<dbReference type="Pfam" id="PF00027">
    <property type="entry name" value="cNMP_binding"/>
    <property type="match status" value="2"/>
</dbReference>
<evidence type="ECO:0000256" key="10">
    <source>
        <dbReference type="SAM" id="MobiDB-lite"/>
    </source>
</evidence>
<feature type="compositionally biased region" description="Basic and acidic residues" evidence="10">
    <location>
        <begin position="95"/>
        <end position="105"/>
    </location>
</feature>
<keyword evidence="3" id="KW-0597">Phosphoprotein</keyword>
<feature type="compositionally biased region" description="Gly residues" evidence="10">
    <location>
        <begin position="130"/>
        <end position="140"/>
    </location>
</feature>
<feature type="region of interest" description="Disordered" evidence="10">
    <location>
        <begin position="161"/>
        <end position="187"/>
    </location>
</feature>
<dbReference type="GO" id="GO:0005634">
    <property type="term" value="C:nucleus"/>
    <property type="evidence" value="ECO:0007669"/>
    <property type="project" value="TreeGrafter"/>
</dbReference>
<dbReference type="OrthoDB" id="417078at2759"/>
<evidence type="ECO:0000259" key="11">
    <source>
        <dbReference type="PROSITE" id="PS50042"/>
    </source>
</evidence>
<dbReference type="FunFam" id="2.60.120.10:FF:000118">
    <property type="entry name" value="cAMP-dependent protein kinase regulatory subunit"/>
    <property type="match status" value="1"/>
</dbReference>
<dbReference type="GO" id="GO:0009267">
    <property type="term" value="P:cellular response to starvation"/>
    <property type="evidence" value="ECO:0007669"/>
    <property type="project" value="UniProtKB-ARBA"/>
</dbReference>
<dbReference type="GO" id="GO:0030552">
    <property type="term" value="F:cAMP binding"/>
    <property type="evidence" value="ECO:0007669"/>
    <property type="project" value="UniProtKB-KW"/>
</dbReference>
<evidence type="ECO:0000256" key="6">
    <source>
        <dbReference type="ARBA" id="ARBA00022741"/>
    </source>
</evidence>
<evidence type="ECO:0000313" key="12">
    <source>
        <dbReference type="EMBL" id="QLG73826.1"/>
    </source>
</evidence>
<gene>
    <name evidence="12" type="ORF">HG535_0F03370</name>
</gene>
<organism evidence="12 13">
    <name type="scientific">Zygotorulaspora mrakii</name>
    <name type="common">Zygosaccharomyces mrakii</name>
    <dbReference type="NCBI Taxonomy" id="42260"/>
    <lineage>
        <taxon>Eukaryota</taxon>
        <taxon>Fungi</taxon>
        <taxon>Dikarya</taxon>
        <taxon>Ascomycota</taxon>
        <taxon>Saccharomycotina</taxon>
        <taxon>Saccharomycetes</taxon>
        <taxon>Saccharomycetales</taxon>
        <taxon>Saccharomycetaceae</taxon>
        <taxon>Zygotorulaspora</taxon>
    </lineage>
</organism>
<evidence type="ECO:0000256" key="3">
    <source>
        <dbReference type="ARBA" id="ARBA00022553"/>
    </source>
</evidence>
<evidence type="ECO:0000313" key="13">
    <source>
        <dbReference type="Proteomes" id="UP000509704"/>
    </source>
</evidence>
<proteinExistence type="inferred from homology"/>
<feature type="binding site" evidence="9">
    <location>
        <position position="432"/>
    </location>
    <ligand>
        <name>3',5'-cyclic AMP</name>
        <dbReference type="ChEBI" id="CHEBI:58165"/>
        <label>2</label>
    </ligand>
</feature>
<dbReference type="InterPro" id="IPR014710">
    <property type="entry name" value="RmlC-like_jellyroll"/>
</dbReference>
<comment type="subunit">
    <text evidence="8">Tetramer, composed of 2 regulatory (R) and 2 catalytic (C) subunits. In the presence of cAMP it dissociates into 2 active monomeric C subunits and an R dimer.</text>
</comment>
<dbReference type="GO" id="GO:0005952">
    <property type="term" value="C:cAMP-dependent protein kinase complex"/>
    <property type="evidence" value="ECO:0007669"/>
    <property type="project" value="InterPro"/>
</dbReference>
<dbReference type="PANTHER" id="PTHR11635:SF152">
    <property type="entry name" value="CAMP-DEPENDENT PROTEIN KINASE TYPE I REGULATORY SUBUNIT-RELATED"/>
    <property type="match status" value="1"/>
</dbReference>
<dbReference type="AlphaFoldDB" id="A0A7H9B688"/>
<dbReference type="InterPro" id="IPR018490">
    <property type="entry name" value="cNMP-bd_dom_sf"/>
</dbReference>
<dbReference type="InterPro" id="IPR050503">
    <property type="entry name" value="cAMP-dep_PK_reg_su-like"/>
</dbReference>